<evidence type="ECO:0000259" key="2">
    <source>
        <dbReference type="Pfam" id="PF02517"/>
    </source>
</evidence>
<name>A0A1F7W9I7_9BACT</name>
<accession>A0A1F7W9I7</accession>
<evidence type="ECO:0000313" key="3">
    <source>
        <dbReference type="EMBL" id="OGL99495.1"/>
    </source>
</evidence>
<keyword evidence="1" id="KW-0472">Membrane</keyword>
<protein>
    <recommendedName>
        <fullName evidence="2">CAAX prenyl protease 2/Lysostaphin resistance protein A-like domain-containing protein</fullName>
    </recommendedName>
</protein>
<dbReference type="InterPro" id="IPR003675">
    <property type="entry name" value="Rce1/LyrA-like_dom"/>
</dbReference>
<keyword evidence="1" id="KW-1133">Transmembrane helix</keyword>
<dbReference type="GO" id="GO:0004175">
    <property type="term" value="F:endopeptidase activity"/>
    <property type="evidence" value="ECO:0007669"/>
    <property type="project" value="UniProtKB-ARBA"/>
</dbReference>
<dbReference type="GO" id="GO:0080120">
    <property type="term" value="P:CAAX-box protein maturation"/>
    <property type="evidence" value="ECO:0007669"/>
    <property type="project" value="UniProtKB-ARBA"/>
</dbReference>
<evidence type="ECO:0000313" key="4">
    <source>
        <dbReference type="Proteomes" id="UP000177331"/>
    </source>
</evidence>
<comment type="caution">
    <text evidence="3">The sequence shown here is derived from an EMBL/GenBank/DDBJ whole genome shotgun (WGS) entry which is preliminary data.</text>
</comment>
<organism evidence="3 4">
    <name type="scientific">Candidatus Uhrbacteria bacterium RIFOXYB2_FULL_45_11</name>
    <dbReference type="NCBI Taxonomy" id="1802421"/>
    <lineage>
        <taxon>Bacteria</taxon>
        <taxon>Candidatus Uhriibacteriota</taxon>
    </lineage>
</organism>
<evidence type="ECO:0000256" key="1">
    <source>
        <dbReference type="SAM" id="Phobius"/>
    </source>
</evidence>
<keyword evidence="1" id="KW-0812">Transmembrane</keyword>
<dbReference type="STRING" id="1802421.A2318_00860"/>
<proteinExistence type="predicted"/>
<gene>
    <name evidence="3" type="ORF">A2318_00860</name>
</gene>
<dbReference type="Pfam" id="PF02517">
    <property type="entry name" value="Rce1-like"/>
    <property type="match status" value="1"/>
</dbReference>
<feature type="transmembrane region" description="Helical" evidence="1">
    <location>
        <begin position="6"/>
        <end position="25"/>
    </location>
</feature>
<dbReference type="EMBL" id="MGFD01000008">
    <property type="protein sequence ID" value="OGL99495.1"/>
    <property type="molecule type" value="Genomic_DNA"/>
</dbReference>
<dbReference type="Proteomes" id="UP000177331">
    <property type="component" value="Unassembled WGS sequence"/>
</dbReference>
<feature type="domain" description="CAAX prenyl protease 2/Lysostaphin resistance protein A-like" evidence="2">
    <location>
        <begin position="57"/>
        <end position="105"/>
    </location>
</feature>
<reference evidence="3 4" key="1">
    <citation type="journal article" date="2016" name="Nat. Commun.">
        <title>Thousands of microbial genomes shed light on interconnected biogeochemical processes in an aquifer system.</title>
        <authorList>
            <person name="Anantharaman K."/>
            <person name="Brown C.T."/>
            <person name="Hug L.A."/>
            <person name="Sharon I."/>
            <person name="Castelle C.J."/>
            <person name="Probst A.J."/>
            <person name="Thomas B.C."/>
            <person name="Singh A."/>
            <person name="Wilkins M.J."/>
            <person name="Karaoz U."/>
            <person name="Brodie E.L."/>
            <person name="Williams K.H."/>
            <person name="Hubbard S.S."/>
            <person name="Banfield J.F."/>
        </authorList>
    </citation>
    <scope>NUCLEOTIDE SEQUENCE [LARGE SCALE GENOMIC DNA]</scope>
</reference>
<sequence length="256" mass="29375">MDRISFFSPVLVTCLLVSVLFRVYMKWITARIGKDRLNDIEWLKTHNVAVACKIGFPSIFISAPFVEELVFRAPLLICFPAWTNEARIWLIVSSVAFGASHWFGKVFEAVEVHGAEIGDLESNDMTKEMEKVTQEKKEKSAFCKDISIRFYDMSWFWVWISLSPVSVSLGGYCCSRPCEHDFSISYAVSLVFDRDCGIHDPKRYFGWVAVVETTKTPFFLIKQFLDSKSALADFFFSPIFLTRRSRTTCLDATYPP</sequence>
<dbReference type="AlphaFoldDB" id="A0A1F7W9I7"/>